<organism evidence="1 2">
    <name type="scientific">Puccinia graminis f. sp. tritici</name>
    <dbReference type="NCBI Taxonomy" id="56615"/>
    <lineage>
        <taxon>Eukaryota</taxon>
        <taxon>Fungi</taxon>
        <taxon>Dikarya</taxon>
        <taxon>Basidiomycota</taxon>
        <taxon>Pucciniomycotina</taxon>
        <taxon>Pucciniomycetes</taxon>
        <taxon>Pucciniales</taxon>
        <taxon>Pucciniaceae</taxon>
        <taxon>Puccinia</taxon>
    </lineage>
</organism>
<name>A0A5B0R586_PUCGR</name>
<proteinExistence type="predicted"/>
<reference evidence="1 2" key="1">
    <citation type="submission" date="2019-05" db="EMBL/GenBank/DDBJ databases">
        <title>Emergence of the Ug99 lineage of the wheat stem rust pathogen through somatic hybridization.</title>
        <authorList>
            <person name="Li F."/>
            <person name="Upadhyaya N.M."/>
            <person name="Sperschneider J."/>
            <person name="Matny O."/>
            <person name="Nguyen-Phuc H."/>
            <person name="Mago R."/>
            <person name="Raley C."/>
            <person name="Miller M.E."/>
            <person name="Silverstein K.A.T."/>
            <person name="Henningsen E."/>
            <person name="Hirsch C.D."/>
            <person name="Visser B."/>
            <person name="Pretorius Z.A."/>
            <person name="Steffenson B.J."/>
            <person name="Schwessinger B."/>
            <person name="Dodds P.N."/>
            <person name="Figueroa M."/>
        </authorList>
    </citation>
    <scope>NUCLEOTIDE SEQUENCE [LARGE SCALE GENOMIC DNA]</scope>
    <source>
        <strain evidence="1 2">Ug99</strain>
    </source>
</reference>
<gene>
    <name evidence="1" type="ORF">PGTUg99_012927</name>
</gene>
<dbReference type="EMBL" id="VDEP01000242">
    <property type="protein sequence ID" value="KAA1120628.1"/>
    <property type="molecule type" value="Genomic_DNA"/>
</dbReference>
<protein>
    <submittedName>
        <fullName evidence="1">Uncharacterized protein</fullName>
    </submittedName>
</protein>
<dbReference type="AlphaFoldDB" id="A0A5B0R586"/>
<evidence type="ECO:0000313" key="2">
    <source>
        <dbReference type="Proteomes" id="UP000325313"/>
    </source>
</evidence>
<evidence type="ECO:0000313" key="1">
    <source>
        <dbReference type="EMBL" id="KAA1120628.1"/>
    </source>
</evidence>
<accession>A0A5B0R586</accession>
<comment type="caution">
    <text evidence="1">The sequence shown here is derived from an EMBL/GenBank/DDBJ whole genome shotgun (WGS) entry which is preliminary data.</text>
</comment>
<sequence length="84" mass="9108">MFAVRIILAFRPTAAKLRVERGQSLRSKLCLKSIAPESLVLRSSVLLPASSPPRRCASSGHPVYFIGVVHCQQQTPPDSSSASF</sequence>
<dbReference type="Proteomes" id="UP000325313">
    <property type="component" value="Unassembled WGS sequence"/>
</dbReference>